<feature type="domain" description="TRF2/HOY1 PH-like" evidence="2">
    <location>
        <begin position="124"/>
        <end position="254"/>
    </location>
</feature>
<evidence type="ECO:0000313" key="3">
    <source>
        <dbReference type="EMBL" id="KAG5593805.1"/>
    </source>
</evidence>
<reference evidence="3 4" key="1">
    <citation type="submission" date="2020-09" db="EMBL/GenBank/DDBJ databases">
        <title>De no assembly of potato wild relative species, Solanum commersonii.</title>
        <authorList>
            <person name="Cho K."/>
        </authorList>
    </citation>
    <scope>NUCLEOTIDE SEQUENCE [LARGE SCALE GENOMIC DNA]</scope>
    <source>
        <strain evidence="3">LZ3.2</strain>
        <tissue evidence="3">Leaf</tissue>
    </source>
</reference>
<gene>
    <name evidence="3" type="ORF">H5410_035037</name>
</gene>
<feature type="compositionally biased region" description="Low complexity" evidence="1">
    <location>
        <begin position="313"/>
        <end position="330"/>
    </location>
</feature>
<feature type="region of interest" description="Disordered" evidence="1">
    <location>
        <begin position="478"/>
        <end position="502"/>
    </location>
</feature>
<evidence type="ECO:0000256" key="1">
    <source>
        <dbReference type="SAM" id="MobiDB-lite"/>
    </source>
</evidence>
<evidence type="ECO:0000259" key="2">
    <source>
        <dbReference type="Pfam" id="PF24818"/>
    </source>
</evidence>
<sequence length="545" mass="59646">MVELMMSSGMASFTVKFEVEDPLEDEHGPLTKRSKSSSASSSFNQWDAGNDEFPVPPPEYNPLDEPSPLGLRLRKSPSLLDLITMRLSQNSGSSIAPESPTSVSNTGTKGASTSVATDKLKASNFSGSLLRIGSWEYASRYEGDLVAKCYFAKHKLVWEILEGGLKSKIEIQWSDIMGLKASCPEDGPGSLTLVHQTDSLWFSVIQLARQPLFFKETNPQPRKHTLWQATSDFTGGQASLNRQHFLQCPLGVLNKHYEKLIQCDVRLNSLSKQPELALESPYFDTKATVFENLDELNDHGLDPVGSGKGSPLSSIQDAASPSAAQSSSVSFEQPDLLGTAPEHLSRDAPSPSSVMDTHAVGDNANSIGYDSNRMQNLEQLKVPGLRPSMSMTDLVSHIEICISQQINSGSLQSDEALECKGMLEDIAQMWLSDSQCTPASDEKSLMKKVNSLCCLLQDPIASHEPHLNGENHLQKPVQSTDACSSSACENERSNEENDKDFVGGKLTQSIPRIDSFGDLLLHLPRIASLPKFLFNIVEDDENQSR</sequence>
<comment type="caution">
    <text evidence="3">The sequence shown here is derived from an EMBL/GenBank/DDBJ whole genome shotgun (WGS) entry which is preliminary data.</text>
</comment>
<feature type="region of interest" description="Disordered" evidence="1">
    <location>
        <begin position="20"/>
        <end position="60"/>
    </location>
</feature>
<feature type="compositionally biased region" description="Polar residues" evidence="1">
    <location>
        <begin position="478"/>
        <end position="488"/>
    </location>
</feature>
<feature type="region of interest" description="Disordered" evidence="1">
    <location>
        <begin position="91"/>
        <end position="110"/>
    </location>
</feature>
<evidence type="ECO:0000313" key="4">
    <source>
        <dbReference type="Proteomes" id="UP000824120"/>
    </source>
</evidence>
<feature type="region of interest" description="Disordered" evidence="1">
    <location>
        <begin position="300"/>
        <end position="370"/>
    </location>
</feature>
<dbReference type="Proteomes" id="UP000824120">
    <property type="component" value="Chromosome 7"/>
</dbReference>
<dbReference type="PANTHER" id="PTHR33494:SF27">
    <property type="entry name" value="ATP-DEPENDENT DNA HELICASE"/>
    <property type="match status" value="1"/>
</dbReference>
<dbReference type="Pfam" id="PF24818">
    <property type="entry name" value="PH_TRF2_HOY1"/>
    <property type="match status" value="1"/>
</dbReference>
<name>A0A9J5Y0U0_SOLCO</name>
<dbReference type="OrthoDB" id="1516808at2759"/>
<dbReference type="EMBL" id="JACXVP010000007">
    <property type="protein sequence ID" value="KAG5593805.1"/>
    <property type="molecule type" value="Genomic_DNA"/>
</dbReference>
<feature type="compositionally biased region" description="Basic and acidic residues" evidence="1">
    <location>
        <begin position="489"/>
        <end position="502"/>
    </location>
</feature>
<proteinExistence type="predicted"/>
<dbReference type="PANTHER" id="PTHR33494">
    <property type="entry name" value="OS02G0793800 PROTEIN"/>
    <property type="match status" value="1"/>
</dbReference>
<dbReference type="AlphaFoldDB" id="A0A9J5Y0U0"/>
<organism evidence="3 4">
    <name type="scientific">Solanum commersonii</name>
    <name type="common">Commerson's wild potato</name>
    <name type="synonym">Commerson's nightshade</name>
    <dbReference type="NCBI Taxonomy" id="4109"/>
    <lineage>
        <taxon>Eukaryota</taxon>
        <taxon>Viridiplantae</taxon>
        <taxon>Streptophyta</taxon>
        <taxon>Embryophyta</taxon>
        <taxon>Tracheophyta</taxon>
        <taxon>Spermatophyta</taxon>
        <taxon>Magnoliopsida</taxon>
        <taxon>eudicotyledons</taxon>
        <taxon>Gunneridae</taxon>
        <taxon>Pentapetalae</taxon>
        <taxon>asterids</taxon>
        <taxon>lamiids</taxon>
        <taxon>Solanales</taxon>
        <taxon>Solanaceae</taxon>
        <taxon>Solanoideae</taxon>
        <taxon>Solaneae</taxon>
        <taxon>Solanum</taxon>
    </lineage>
</organism>
<accession>A0A9J5Y0U0</accession>
<protein>
    <recommendedName>
        <fullName evidence="2">TRF2/HOY1 PH-like domain-containing protein</fullName>
    </recommendedName>
</protein>
<dbReference type="InterPro" id="IPR057939">
    <property type="entry name" value="TRF2_HOY1_PH"/>
</dbReference>
<keyword evidence="4" id="KW-1185">Reference proteome</keyword>